<evidence type="ECO:0000313" key="13">
    <source>
        <dbReference type="Proteomes" id="UP000823886"/>
    </source>
</evidence>
<keyword evidence="4" id="KW-0597">Phosphoprotein</keyword>
<accession>A0A9D2TBZ6</accession>
<dbReference type="CDD" id="cd00082">
    <property type="entry name" value="HisKA"/>
    <property type="match status" value="1"/>
</dbReference>
<dbReference type="CDD" id="cd06225">
    <property type="entry name" value="HAMP"/>
    <property type="match status" value="1"/>
</dbReference>
<dbReference type="SMART" id="SM00304">
    <property type="entry name" value="HAMP"/>
    <property type="match status" value="1"/>
</dbReference>
<dbReference type="Gene3D" id="6.10.340.10">
    <property type="match status" value="1"/>
</dbReference>
<dbReference type="FunFam" id="1.10.287.130:FF:000001">
    <property type="entry name" value="Two-component sensor histidine kinase"/>
    <property type="match status" value="1"/>
</dbReference>
<protein>
    <recommendedName>
        <fullName evidence="3">histidine kinase</fullName>
        <ecNumber evidence="3">2.7.13.3</ecNumber>
    </recommendedName>
</protein>
<dbReference type="PROSITE" id="PS50885">
    <property type="entry name" value="HAMP"/>
    <property type="match status" value="1"/>
</dbReference>
<comment type="catalytic activity">
    <reaction evidence="1">
        <text>ATP + protein L-histidine = ADP + protein N-phospho-L-histidine.</text>
        <dbReference type="EC" id="2.7.13.3"/>
    </reaction>
</comment>
<feature type="domain" description="HAMP" evidence="11">
    <location>
        <begin position="197"/>
        <end position="249"/>
    </location>
</feature>
<dbReference type="GO" id="GO:0016036">
    <property type="term" value="P:cellular response to phosphate starvation"/>
    <property type="evidence" value="ECO:0007669"/>
    <property type="project" value="TreeGrafter"/>
</dbReference>
<dbReference type="GO" id="GO:0004721">
    <property type="term" value="F:phosphoprotein phosphatase activity"/>
    <property type="evidence" value="ECO:0007669"/>
    <property type="project" value="TreeGrafter"/>
</dbReference>
<evidence type="ECO:0000256" key="9">
    <source>
        <dbReference type="SAM" id="Phobius"/>
    </source>
</evidence>
<dbReference type="InterPro" id="IPR003594">
    <property type="entry name" value="HATPase_dom"/>
</dbReference>
<keyword evidence="9" id="KW-1133">Transmembrane helix</keyword>
<keyword evidence="9" id="KW-0812">Transmembrane</keyword>
<dbReference type="Pfam" id="PF02518">
    <property type="entry name" value="HATPase_c"/>
    <property type="match status" value="1"/>
</dbReference>
<dbReference type="GO" id="GO:0005886">
    <property type="term" value="C:plasma membrane"/>
    <property type="evidence" value="ECO:0007669"/>
    <property type="project" value="TreeGrafter"/>
</dbReference>
<comment type="caution">
    <text evidence="12">The sequence shown here is derived from an EMBL/GenBank/DDBJ whole genome shotgun (WGS) entry which is preliminary data.</text>
</comment>
<dbReference type="InterPro" id="IPR003661">
    <property type="entry name" value="HisK_dim/P_dom"/>
</dbReference>
<dbReference type="EC" id="2.7.13.3" evidence="3"/>
<evidence type="ECO:0000256" key="7">
    <source>
        <dbReference type="ARBA" id="ARBA00023012"/>
    </source>
</evidence>
<dbReference type="SUPFAM" id="SSF55874">
    <property type="entry name" value="ATPase domain of HSP90 chaperone/DNA topoisomerase II/histidine kinase"/>
    <property type="match status" value="1"/>
</dbReference>
<evidence type="ECO:0000259" key="10">
    <source>
        <dbReference type="PROSITE" id="PS50109"/>
    </source>
</evidence>
<dbReference type="PROSITE" id="PS50109">
    <property type="entry name" value="HIS_KIN"/>
    <property type="match status" value="1"/>
</dbReference>
<keyword evidence="5" id="KW-0808">Transferase</keyword>
<evidence type="ECO:0000259" key="11">
    <source>
        <dbReference type="PROSITE" id="PS50885"/>
    </source>
</evidence>
<dbReference type="GO" id="GO:0000155">
    <property type="term" value="F:phosphorelay sensor kinase activity"/>
    <property type="evidence" value="ECO:0007669"/>
    <property type="project" value="InterPro"/>
</dbReference>
<evidence type="ECO:0000313" key="12">
    <source>
        <dbReference type="EMBL" id="HJC64885.1"/>
    </source>
</evidence>
<dbReference type="SUPFAM" id="SSF47384">
    <property type="entry name" value="Homodimeric domain of signal transducing histidine kinase"/>
    <property type="match status" value="1"/>
</dbReference>
<keyword evidence="7" id="KW-0902">Two-component regulatory system</keyword>
<name>A0A9D2TBZ6_9FIRM</name>
<dbReference type="Pfam" id="PF00672">
    <property type="entry name" value="HAMP"/>
    <property type="match status" value="1"/>
</dbReference>
<reference evidence="12" key="1">
    <citation type="journal article" date="2021" name="PeerJ">
        <title>Extensive microbial diversity within the chicken gut microbiome revealed by metagenomics and culture.</title>
        <authorList>
            <person name="Gilroy R."/>
            <person name="Ravi A."/>
            <person name="Getino M."/>
            <person name="Pursley I."/>
            <person name="Horton D.L."/>
            <person name="Alikhan N.F."/>
            <person name="Baker D."/>
            <person name="Gharbi K."/>
            <person name="Hall N."/>
            <person name="Watson M."/>
            <person name="Adriaenssens E.M."/>
            <person name="Foster-Nyarko E."/>
            <person name="Jarju S."/>
            <person name="Secka A."/>
            <person name="Antonio M."/>
            <person name="Oren A."/>
            <person name="Chaudhuri R.R."/>
            <person name="La Ragione R."/>
            <person name="Hildebrand F."/>
            <person name="Pallen M.J."/>
        </authorList>
    </citation>
    <scope>NUCLEOTIDE SEQUENCE</scope>
    <source>
        <strain evidence="12">ChiBcec2-3848</strain>
    </source>
</reference>
<dbReference type="InterPro" id="IPR050351">
    <property type="entry name" value="BphY/WalK/GraS-like"/>
</dbReference>
<evidence type="ECO:0000256" key="8">
    <source>
        <dbReference type="SAM" id="Coils"/>
    </source>
</evidence>
<evidence type="ECO:0000256" key="2">
    <source>
        <dbReference type="ARBA" id="ARBA00004370"/>
    </source>
</evidence>
<gene>
    <name evidence="12" type="ORF">H9753_14925</name>
</gene>
<reference evidence="12" key="2">
    <citation type="submission" date="2021-04" db="EMBL/GenBank/DDBJ databases">
        <authorList>
            <person name="Gilroy R."/>
        </authorList>
    </citation>
    <scope>NUCLEOTIDE SEQUENCE</scope>
    <source>
        <strain evidence="12">ChiBcec2-3848</strain>
    </source>
</reference>
<evidence type="ECO:0000256" key="4">
    <source>
        <dbReference type="ARBA" id="ARBA00022553"/>
    </source>
</evidence>
<feature type="coiled-coil region" evidence="8">
    <location>
        <begin position="237"/>
        <end position="268"/>
    </location>
</feature>
<dbReference type="AlphaFoldDB" id="A0A9D2TBZ6"/>
<dbReference type="PANTHER" id="PTHR45453:SF3">
    <property type="entry name" value="HISTIDINE KINASE"/>
    <property type="match status" value="1"/>
</dbReference>
<dbReference type="SMART" id="SM00388">
    <property type="entry name" value="HisKA"/>
    <property type="match status" value="1"/>
</dbReference>
<dbReference type="Pfam" id="PF00512">
    <property type="entry name" value="HisKA"/>
    <property type="match status" value="1"/>
</dbReference>
<dbReference type="PANTHER" id="PTHR45453">
    <property type="entry name" value="PHOSPHATE REGULON SENSOR PROTEIN PHOR"/>
    <property type="match status" value="1"/>
</dbReference>
<keyword evidence="6 12" id="KW-0418">Kinase</keyword>
<dbReference type="InterPro" id="IPR036097">
    <property type="entry name" value="HisK_dim/P_sf"/>
</dbReference>
<evidence type="ECO:0000256" key="3">
    <source>
        <dbReference type="ARBA" id="ARBA00012438"/>
    </source>
</evidence>
<dbReference type="SUPFAM" id="SSF158472">
    <property type="entry name" value="HAMP domain-like"/>
    <property type="match status" value="1"/>
</dbReference>
<dbReference type="InterPro" id="IPR005467">
    <property type="entry name" value="His_kinase_dom"/>
</dbReference>
<dbReference type="Gene3D" id="3.30.565.10">
    <property type="entry name" value="Histidine kinase-like ATPase, C-terminal domain"/>
    <property type="match status" value="1"/>
</dbReference>
<keyword evidence="8" id="KW-0175">Coiled coil</keyword>
<proteinExistence type="predicted"/>
<evidence type="ECO:0000256" key="5">
    <source>
        <dbReference type="ARBA" id="ARBA00022679"/>
    </source>
</evidence>
<organism evidence="12 13">
    <name type="scientific">Candidatus Blautia merdavium</name>
    <dbReference type="NCBI Taxonomy" id="2838494"/>
    <lineage>
        <taxon>Bacteria</taxon>
        <taxon>Bacillati</taxon>
        <taxon>Bacillota</taxon>
        <taxon>Clostridia</taxon>
        <taxon>Lachnospirales</taxon>
        <taxon>Lachnospiraceae</taxon>
        <taxon>Blautia</taxon>
    </lineage>
</organism>
<comment type="subcellular location">
    <subcellularLocation>
        <location evidence="2">Membrane</location>
    </subcellularLocation>
</comment>
<feature type="domain" description="Histidine kinase" evidence="10">
    <location>
        <begin position="278"/>
        <end position="482"/>
    </location>
</feature>
<dbReference type="SMART" id="SM00387">
    <property type="entry name" value="HATPase_c"/>
    <property type="match status" value="1"/>
</dbReference>
<dbReference type="EMBL" id="DWVZ01000214">
    <property type="protein sequence ID" value="HJC64885.1"/>
    <property type="molecule type" value="Genomic_DNA"/>
</dbReference>
<dbReference type="Gene3D" id="1.10.287.130">
    <property type="match status" value="1"/>
</dbReference>
<dbReference type="InterPro" id="IPR036890">
    <property type="entry name" value="HATPase_C_sf"/>
</dbReference>
<keyword evidence="9" id="KW-0472">Membrane</keyword>
<dbReference type="Proteomes" id="UP000823886">
    <property type="component" value="Unassembled WGS sequence"/>
</dbReference>
<evidence type="ECO:0000256" key="1">
    <source>
        <dbReference type="ARBA" id="ARBA00000085"/>
    </source>
</evidence>
<feature type="transmembrane region" description="Helical" evidence="9">
    <location>
        <begin position="176"/>
        <end position="195"/>
    </location>
</feature>
<dbReference type="InterPro" id="IPR003660">
    <property type="entry name" value="HAMP_dom"/>
</dbReference>
<evidence type="ECO:0000256" key="6">
    <source>
        <dbReference type="ARBA" id="ARBA00022777"/>
    </source>
</evidence>
<sequence>MRKSIKVKFTAAYVGTLCLAFLAILFLNSCFLEDYYLAQKTDSLEYVHERLDEASKVNDNANYTSLEKDYDFHNYCLEKNISVIVIDRDKSQAVYSNGRDPKSMYAQALFGTMTEFMQGTHEIIRQEKNYILEKSEDSGRLTDSLNMVGSLKNENYFMITTPIQSMKDSAQISNLFYLYVGIATILVSSAVIWIISKKITRPLQELTELSKKMAGLDFEAKYTRAGEDEIGILGANLNIMSDELEETISELKTANNELQKDIEKKIQIDEMRKEFLSNVSHELKTPIALIQGYAEGLQECINDDAESREFYCDVIIDEAAKMNNMVKKLLTLNQLEFGNDQVSMERFDLTELIKGVLVSTSLMADQKGAQIQFVQTEPVYVWGDEFKVEEVVTNYVSNALNHVDYEKKIEVKIQKRQELVRVSVFNTGDPIPEEDLDKIWIKFYKVDKARTREYGGSGIGLSIVKAIMESMNQKCGVVNYENGVEFWFELQCGNGQPPRLPKQQEVA</sequence>